<dbReference type="Pfam" id="PF00651">
    <property type="entry name" value="BTB"/>
    <property type="match status" value="1"/>
</dbReference>
<dbReference type="PANTHER" id="PTHR47843:SF2">
    <property type="entry name" value="BTB DOMAIN-CONTAINING PROTEIN"/>
    <property type="match status" value="1"/>
</dbReference>
<dbReference type="SUPFAM" id="SSF54695">
    <property type="entry name" value="POZ domain"/>
    <property type="match status" value="1"/>
</dbReference>
<dbReference type="OrthoDB" id="1022638at2759"/>
<gene>
    <name evidence="2" type="ORF">P171DRAFT_334923</name>
</gene>
<dbReference type="InterPro" id="IPR000210">
    <property type="entry name" value="BTB/POZ_dom"/>
</dbReference>
<accession>A0A9P4UBS9</accession>
<feature type="non-terminal residue" evidence="2">
    <location>
        <position position="163"/>
    </location>
</feature>
<evidence type="ECO:0000313" key="2">
    <source>
        <dbReference type="EMBL" id="KAF2444471.1"/>
    </source>
</evidence>
<feature type="non-terminal residue" evidence="2">
    <location>
        <position position="1"/>
    </location>
</feature>
<organism evidence="2 3">
    <name type="scientific">Karstenula rhodostoma CBS 690.94</name>
    <dbReference type="NCBI Taxonomy" id="1392251"/>
    <lineage>
        <taxon>Eukaryota</taxon>
        <taxon>Fungi</taxon>
        <taxon>Dikarya</taxon>
        <taxon>Ascomycota</taxon>
        <taxon>Pezizomycotina</taxon>
        <taxon>Dothideomycetes</taxon>
        <taxon>Pleosporomycetidae</taxon>
        <taxon>Pleosporales</taxon>
        <taxon>Massarineae</taxon>
        <taxon>Didymosphaeriaceae</taxon>
        <taxon>Karstenula</taxon>
    </lineage>
</organism>
<reference evidence="2" key="1">
    <citation type="journal article" date="2020" name="Stud. Mycol.">
        <title>101 Dothideomycetes genomes: a test case for predicting lifestyles and emergence of pathogens.</title>
        <authorList>
            <person name="Haridas S."/>
            <person name="Albert R."/>
            <person name="Binder M."/>
            <person name="Bloem J."/>
            <person name="Labutti K."/>
            <person name="Salamov A."/>
            <person name="Andreopoulos B."/>
            <person name="Baker S."/>
            <person name="Barry K."/>
            <person name="Bills G."/>
            <person name="Bluhm B."/>
            <person name="Cannon C."/>
            <person name="Castanera R."/>
            <person name="Culley D."/>
            <person name="Daum C."/>
            <person name="Ezra D."/>
            <person name="Gonzalez J."/>
            <person name="Henrissat B."/>
            <person name="Kuo A."/>
            <person name="Liang C."/>
            <person name="Lipzen A."/>
            <person name="Lutzoni F."/>
            <person name="Magnuson J."/>
            <person name="Mondo S."/>
            <person name="Nolan M."/>
            <person name="Ohm R."/>
            <person name="Pangilinan J."/>
            <person name="Park H.-J."/>
            <person name="Ramirez L."/>
            <person name="Alfaro M."/>
            <person name="Sun H."/>
            <person name="Tritt A."/>
            <person name="Yoshinaga Y."/>
            <person name="Zwiers L.-H."/>
            <person name="Turgeon B."/>
            <person name="Goodwin S."/>
            <person name="Spatafora J."/>
            <person name="Crous P."/>
            <person name="Grigoriev I."/>
        </authorList>
    </citation>
    <scope>NUCLEOTIDE SEQUENCE</scope>
    <source>
        <strain evidence="2">CBS 690.94</strain>
    </source>
</reference>
<dbReference type="EMBL" id="MU001501">
    <property type="protein sequence ID" value="KAF2444471.1"/>
    <property type="molecule type" value="Genomic_DNA"/>
</dbReference>
<dbReference type="CDD" id="cd18186">
    <property type="entry name" value="BTB_POZ_ZBTB_KLHL-like"/>
    <property type="match status" value="1"/>
</dbReference>
<dbReference type="PANTHER" id="PTHR47843">
    <property type="entry name" value="BTB DOMAIN-CONTAINING PROTEIN-RELATED"/>
    <property type="match status" value="1"/>
</dbReference>
<comment type="caution">
    <text evidence="2">The sequence shown here is derived from an EMBL/GenBank/DDBJ whole genome shotgun (WGS) entry which is preliminary data.</text>
</comment>
<dbReference type="AlphaFoldDB" id="A0A9P4UBS9"/>
<protein>
    <recommendedName>
        <fullName evidence="1">BTB domain-containing protein</fullName>
    </recommendedName>
</protein>
<dbReference type="Gene3D" id="3.30.710.10">
    <property type="entry name" value="Potassium Channel Kv1.1, Chain A"/>
    <property type="match status" value="1"/>
</dbReference>
<proteinExistence type="predicted"/>
<dbReference type="SMART" id="SM00225">
    <property type="entry name" value="BTB"/>
    <property type="match status" value="1"/>
</dbReference>
<dbReference type="Proteomes" id="UP000799764">
    <property type="component" value="Unassembled WGS sequence"/>
</dbReference>
<evidence type="ECO:0000259" key="1">
    <source>
        <dbReference type="PROSITE" id="PS50097"/>
    </source>
</evidence>
<dbReference type="InterPro" id="IPR011333">
    <property type="entry name" value="SKP1/BTB/POZ_sf"/>
</dbReference>
<sequence length="163" mass="18288">SFDPASMVTVRVGADQQTFAAHASFLCTRSDFFRTALSGERWQEAKSRIVNLPDDNPKIFEMYLGHVYTRKIDTARTELDDPYAMDAAVYKATMQEEYADLFQLYVLGEKLLDNSVKDAAISAVFKRAEGRYNGCRCSPSTKHLALVYEGTPAGSPCRRILID</sequence>
<keyword evidence="3" id="KW-1185">Reference proteome</keyword>
<name>A0A9P4UBS9_9PLEO</name>
<feature type="domain" description="BTB" evidence="1">
    <location>
        <begin position="6"/>
        <end position="76"/>
    </location>
</feature>
<dbReference type="PROSITE" id="PS50097">
    <property type="entry name" value="BTB"/>
    <property type="match status" value="1"/>
</dbReference>
<evidence type="ECO:0000313" key="3">
    <source>
        <dbReference type="Proteomes" id="UP000799764"/>
    </source>
</evidence>